<dbReference type="Proteomes" id="UP001243330">
    <property type="component" value="Unassembled WGS sequence"/>
</dbReference>
<evidence type="ECO:0000313" key="1">
    <source>
        <dbReference type="EMBL" id="KAK1850432.1"/>
    </source>
</evidence>
<gene>
    <name evidence="1" type="ORF">CCHR01_06910</name>
</gene>
<organism evidence="1 2">
    <name type="scientific">Colletotrichum chrysophilum</name>
    <dbReference type="NCBI Taxonomy" id="1836956"/>
    <lineage>
        <taxon>Eukaryota</taxon>
        <taxon>Fungi</taxon>
        <taxon>Dikarya</taxon>
        <taxon>Ascomycota</taxon>
        <taxon>Pezizomycotina</taxon>
        <taxon>Sordariomycetes</taxon>
        <taxon>Hypocreomycetidae</taxon>
        <taxon>Glomerellales</taxon>
        <taxon>Glomerellaceae</taxon>
        <taxon>Colletotrichum</taxon>
        <taxon>Colletotrichum gloeosporioides species complex</taxon>
    </lineage>
</organism>
<accession>A0AAD9ANW2</accession>
<evidence type="ECO:0000313" key="2">
    <source>
        <dbReference type="Proteomes" id="UP001243330"/>
    </source>
</evidence>
<comment type="caution">
    <text evidence="1">The sequence shown here is derived from an EMBL/GenBank/DDBJ whole genome shotgun (WGS) entry which is preliminary data.</text>
</comment>
<dbReference type="AlphaFoldDB" id="A0AAD9ANW2"/>
<name>A0AAD9ANW2_9PEZI</name>
<keyword evidence="2" id="KW-1185">Reference proteome</keyword>
<proteinExistence type="predicted"/>
<dbReference type="EMBL" id="JAQOWY010000119">
    <property type="protein sequence ID" value="KAK1850432.1"/>
    <property type="molecule type" value="Genomic_DNA"/>
</dbReference>
<protein>
    <submittedName>
        <fullName evidence="1">Uncharacterized protein</fullName>
    </submittedName>
</protein>
<reference evidence="1" key="1">
    <citation type="submission" date="2023-01" db="EMBL/GenBank/DDBJ databases">
        <title>Colletotrichum chrysophilum M932 genome sequence.</title>
        <authorList>
            <person name="Baroncelli R."/>
        </authorList>
    </citation>
    <scope>NUCLEOTIDE SEQUENCE</scope>
    <source>
        <strain evidence="1">M932</strain>
    </source>
</reference>
<sequence length="167" mass="18738">MFSPIFGEFAWGDEVDIDKTIVSMIKSRAPLPQQAIDFFAFELVPDCIGLAVIYNTLVIELPETDFETFHRRLATLADRICGVPLLLHYNNGPLPNSEHMIDSGAARNQRFMSMGWRYSKVVGARGSFVQQTAYADLQLRNADTAGEFVRYSDVFDPLIEIGSKVTL</sequence>